<dbReference type="SUPFAM" id="SSF52540">
    <property type="entry name" value="P-loop containing nucleoside triphosphate hydrolases"/>
    <property type="match status" value="1"/>
</dbReference>
<sequence>MIWNDDVLYIHVPKTGGMSLTEMLEAHLPGTVFSSSPEGHGSGSARVRHVHGLRHERLHEARRILARHGRNLDDFAAVIAVIRNPYDLEVSRFFHITTHFMDQKIHNTELIRKFGFEAFFDQSNFYGLNPPAIHQFYTDRRRTLTNMRLLRYEHLALDIERTVFPYLGGARPQLPHVNATRRIPWQDMMTEAVEVSIYDRFHWIFAQGLYPRYQPSRFPTRKEVEERIAALSRPDAGASAEANPQ</sequence>
<dbReference type="EMBL" id="CP020612">
    <property type="protein sequence ID" value="ARJ69261.1"/>
    <property type="molecule type" value="Genomic_DNA"/>
</dbReference>
<evidence type="ECO:0000313" key="2">
    <source>
        <dbReference type="EMBL" id="ARJ69261.1"/>
    </source>
</evidence>
<dbReference type="InterPro" id="IPR027417">
    <property type="entry name" value="P-loop_NTPase"/>
</dbReference>
<dbReference type="AlphaFoldDB" id="A0A1W6CWN0"/>
<dbReference type="KEGG" id="pcon:B0A89_06100"/>
<evidence type="ECO:0000259" key="1">
    <source>
        <dbReference type="Pfam" id="PF00685"/>
    </source>
</evidence>
<dbReference type="Pfam" id="PF00685">
    <property type="entry name" value="Sulfotransfer_1"/>
    <property type="match status" value="1"/>
</dbReference>
<name>A0A1W6CWN0_9RHOB</name>
<dbReference type="InterPro" id="IPR000863">
    <property type="entry name" value="Sulfotransferase_dom"/>
</dbReference>
<reference evidence="2 3" key="1">
    <citation type="submission" date="2017-03" db="EMBL/GenBank/DDBJ databases">
        <title>Genome sequence of Paracoccus contaminans isolated from a water microcosm.</title>
        <authorList>
            <person name="Aurass P."/>
            <person name="Karste S."/>
            <person name="Trost E."/>
            <person name="Glaeser S.P."/>
            <person name="Kaempfer P."/>
            <person name="Flieger A."/>
        </authorList>
    </citation>
    <scope>NUCLEOTIDE SEQUENCE [LARGE SCALE GENOMIC DNA]</scope>
    <source>
        <strain evidence="3">RKI 16-01929T\LMG 29738T\CCM 8701T\CIP 111112T</strain>
    </source>
</reference>
<protein>
    <recommendedName>
        <fullName evidence="1">Sulfotransferase domain-containing protein</fullName>
    </recommendedName>
</protein>
<organism evidence="2 3">
    <name type="scientific">Paracoccus contaminans</name>
    <dbReference type="NCBI Taxonomy" id="1945662"/>
    <lineage>
        <taxon>Bacteria</taxon>
        <taxon>Pseudomonadati</taxon>
        <taxon>Pseudomonadota</taxon>
        <taxon>Alphaproteobacteria</taxon>
        <taxon>Rhodobacterales</taxon>
        <taxon>Paracoccaceae</taxon>
        <taxon>Paracoccus</taxon>
    </lineage>
</organism>
<keyword evidence="3" id="KW-1185">Reference proteome</keyword>
<dbReference type="OrthoDB" id="288532at2"/>
<accession>A0A1W6CWN0</accession>
<dbReference type="Gene3D" id="3.40.50.300">
    <property type="entry name" value="P-loop containing nucleotide triphosphate hydrolases"/>
    <property type="match status" value="1"/>
</dbReference>
<dbReference type="Proteomes" id="UP000193017">
    <property type="component" value="Chromosome"/>
</dbReference>
<proteinExistence type="predicted"/>
<feature type="domain" description="Sulfotransferase" evidence="1">
    <location>
        <begin position="5"/>
        <end position="163"/>
    </location>
</feature>
<gene>
    <name evidence="2" type="ORF">B0A89_06100</name>
</gene>
<dbReference type="GO" id="GO:0008146">
    <property type="term" value="F:sulfotransferase activity"/>
    <property type="evidence" value="ECO:0007669"/>
    <property type="project" value="InterPro"/>
</dbReference>
<dbReference type="RefSeq" id="WP_085377378.1">
    <property type="nucleotide sequence ID" value="NZ_CP020612.1"/>
</dbReference>
<evidence type="ECO:0000313" key="3">
    <source>
        <dbReference type="Proteomes" id="UP000193017"/>
    </source>
</evidence>